<dbReference type="Pfam" id="PF00385">
    <property type="entry name" value="Chromo"/>
    <property type="match status" value="1"/>
</dbReference>
<feature type="coiled-coil region" evidence="1">
    <location>
        <begin position="753"/>
        <end position="801"/>
    </location>
</feature>
<feature type="compositionally biased region" description="Polar residues" evidence="2">
    <location>
        <begin position="830"/>
        <end position="845"/>
    </location>
</feature>
<dbReference type="InterPro" id="IPR023780">
    <property type="entry name" value="Chromo_domain"/>
</dbReference>
<dbReference type="GO" id="GO:0006338">
    <property type="term" value="P:chromatin remodeling"/>
    <property type="evidence" value="ECO:0007669"/>
    <property type="project" value="UniProtKB-ARBA"/>
</dbReference>
<gene>
    <name evidence="4" type="ORF">DB88DRAFT_490559</name>
</gene>
<sequence>MARTRAPPAETQYVEVEGETLYDVEDILDERTSRGVGQYLVQWEGIDPATGKAWDPTWEPKTSCSDQLIADWKAKKRKDPRIVGRWTRKMQQRLKEEKKAKAGGKRKREGSSSTHSAGDKSPKRTKGSASKPLSVGSARTLTVSPEGSHKGRSTRSIKATSSNQDVSPAGKPQRKGKKGADEDPEGTDEEDWSHRPSRDDRFGEYESRSESKGKSTAGPRHTDRDALGEVDEADDTGEERLSTRQSRKATSVPQDVRDSQASEDQVSKHAVQSGENQSDHPKPNATKHDQLDQQASRQPPSDAEGEEQRSGGRPSAKASTSKQVRISNQTESPGLHSSPSRRTGPSEKTTSLKSKPNQDATQPKGVGSVSQVSPSVFRWIPSESQTDGTDSSTDKSVPISQLDPITQFSSPPGTTKKPPRSQGEGSRLAGRATNAKPNSDDQSLPAKVVRKEIDGEEWILAEDESVPQLASTRVDRKLDTGRRVSALDEAEAEAADADLDELRSPEQVKRSLGLATDYSQLLTEKDADIAQLSAQITTLNEKLAEMPTKESLEELVATAAEKDRRLTELNLRISEMELTHAIIPDPSVELQRLLAEKDARLADLSKEVVSLSERLEAISPGISIEAQEYQTLLSEKKAQMELLIATVEEADQKSTKLQEELAAAQQQVETLSNDYTFIRTQYDNASNRAVAEVRRANALQEQVDKLREQLQTGLKQRSLHFDAINKRRDEETARLRSQNKVLLDQARLTDDEVRRKAALFDRYKLENERLREENQRWEIKYDALQQRNEELAELNVVLRGQKMGVFGDEGDEDSDGSWSEGDAEDDVTDRGSSPRVSMDRSTLISKGTVDPRALMGHGRVEGEDSMGFSPSQIMPGESQYDLEPTANLATTSVLGQESHAEVAVQVMRKNHLADAQAEVEDDTVVDGGAGFLCKWHEGSDPCQMMFDTHAALVEHARDHVWTKYDDESASQSHGVL</sequence>
<feature type="compositionally biased region" description="Basic and acidic residues" evidence="2">
    <location>
        <begin position="192"/>
        <end position="213"/>
    </location>
</feature>
<feature type="domain" description="Chromo" evidence="3">
    <location>
        <begin position="22"/>
        <end position="98"/>
    </location>
</feature>
<keyword evidence="1" id="KW-0175">Coiled coil</keyword>
<proteinExistence type="predicted"/>
<comment type="caution">
    <text evidence="4">The sequence shown here is derived from an EMBL/GenBank/DDBJ whole genome shotgun (WGS) entry which is preliminary data.</text>
</comment>
<dbReference type="SUPFAM" id="SSF54160">
    <property type="entry name" value="Chromo domain-like"/>
    <property type="match status" value="1"/>
</dbReference>
<accession>A0AAD9FQS9</accession>
<dbReference type="EMBL" id="JAODAN010000005">
    <property type="protein sequence ID" value="KAK1924481.1"/>
    <property type="molecule type" value="Genomic_DNA"/>
</dbReference>
<feature type="compositionally biased region" description="Polar residues" evidence="2">
    <location>
        <begin position="317"/>
        <end position="361"/>
    </location>
</feature>
<protein>
    <recommendedName>
        <fullName evidence="3">Chromo domain-containing protein</fullName>
    </recommendedName>
</protein>
<dbReference type="AlphaFoldDB" id="A0AAD9FQS9"/>
<evidence type="ECO:0000256" key="1">
    <source>
        <dbReference type="SAM" id="Coils"/>
    </source>
</evidence>
<dbReference type="Proteomes" id="UP001182556">
    <property type="component" value="Unassembled WGS sequence"/>
</dbReference>
<dbReference type="InterPro" id="IPR016197">
    <property type="entry name" value="Chromo-like_dom_sf"/>
</dbReference>
<feature type="compositionally biased region" description="Acidic residues" evidence="2">
    <location>
        <begin position="182"/>
        <end position="191"/>
    </location>
</feature>
<dbReference type="Gene3D" id="2.40.50.40">
    <property type="match status" value="1"/>
</dbReference>
<feature type="compositionally biased region" description="Acidic residues" evidence="2">
    <location>
        <begin position="228"/>
        <end position="237"/>
    </location>
</feature>
<evidence type="ECO:0000313" key="4">
    <source>
        <dbReference type="EMBL" id="KAK1924481.1"/>
    </source>
</evidence>
<dbReference type="SMART" id="SM00298">
    <property type="entry name" value="CHROMO"/>
    <property type="match status" value="1"/>
</dbReference>
<dbReference type="PROSITE" id="PS50013">
    <property type="entry name" value="CHROMO_2"/>
    <property type="match status" value="1"/>
</dbReference>
<evidence type="ECO:0000313" key="5">
    <source>
        <dbReference type="Proteomes" id="UP001182556"/>
    </source>
</evidence>
<name>A0AAD9FQS9_PAPLA</name>
<evidence type="ECO:0000256" key="2">
    <source>
        <dbReference type="SAM" id="MobiDB-lite"/>
    </source>
</evidence>
<organism evidence="4 5">
    <name type="scientific">Papiliotrema laurentii</name>
    <name type="common">Cryptococcus laurentii</name>
    <dbReference type="NCBI Taxonomy" id="5418"/>
    <lineage>
        <taxon>Eukaryota</taxon>
        <taxon>Fungi</taxon>
        <taxon>Dikarya</taxon>
        <taxon>Basidiomycota</taxon>
        <taxon>Agaricomycotina</taxon>
        <taxon>Tremellomycetes</taxon>
        <taxon>Tremellales</taxon>
        <taxon>Rhynchogastremaceae</taxon>
        <taxon>Papiliotrema</taxon>
    </lineage>
</organism>
<dbReference type="InterPro" id="IPR000953">
    <property type="entry name" value="Chromo/chromo_shadow_dom"/>
</dbReference>
<keyword evidence="5" id="KW-1185">Reference proteome</keyword>
<feature type="compositionally biased region" description="Polar residues" evidence="2">
    <location>
        <begin position="156"/>
        <end position="166"/>
    </location>
</feature>
<feature type="compositionally biased region" description="Acidic residues" evidence="2">
    <location>
        <begin position="808"/>
        <end position="827"/>
    </location>
</feature>
<feature type="coiled-coil region" evidence="1">
    <location>
        <begin position="522"/>
        <end position="716"/>
    </location>
</feature>
<dbReference type="CDD" id="cd00024">
    <property type="entry name" value="CD_CSD"/>
    <property type="match status" value="1"/>
</dbReference>
<evidence type="ECO:0000259" key="3">
    <source>
        <dbReference type="PROSITE" id="PS50013"/>
    </source>
</evidence>
<feature type="compositionally biased region" description="Polar residues" evidence="2">
    <location>
        <begin position="382"/>
        <end position="413"/>
    </location>
</feature>
<feature type="region of interest" description="Disordered" evidence="2">
    <location>
        <begin position="69"/>
        <end position="449"/>
    </location>
</feature>
<feature type="region of interest" description="Disordered" evidence="2">
    <location>
        <begin position="805"/>
        <end position="848"/>
    </location>
</feature>
<reference evidence="4" key="1">
    <citation type="submission" date="2023-02" db="EMBL/GenBank/DDBJ databases">
        <title>Identification and recombinant expression of a fungal hydrolase from Papiliotrema laurentii that hydrolyzes apple cutin and clears colloidal polyester polyurethane.</title>
        <authorList>
            <consortium name="DOE Joint Genome Institute"/>
            <person name="Roman V.A."/>
            <person name="Bojanowski C."/>
            <person name="Crable B.R."/>
            <person name="Wagner D.N."/>
            <person name="Hung C.S."/>
            <person name="Nadeau L.J."/>
            <person name="Schratz L."/>
            <person name="Haridas S."/>
            <person name="Pangilinan J."/>
            <person name="Lipzen A."/>
            <person name="Na H."/>
            <person name="Yan M."/>
            <person name="Ng V."/>
            <person name="Grigoriev I.V."/>
            <person name="Spatafora J.W."/>
            <person name="Barlow D."/>
            <person name="Biffinger J."/>
            <person name="Kelley-Loughnane N."/>
            <person name="Varaljay V.A."/>
            <person name="Crookes-Goodson W.J."/>
        </authorList>
    </citation>
    <scope>NUCLEOTIDE SEQUENCE</scope>
    <source>
        <strain evidence="4">5307AH</strain>
    </source>
</reference>
<feature type="compositionally biased region" description="Low complexity" evidence="2">
    <location>
        <begin position="362"/>
        <end position="376"/>
    </location>
</feature>
<feature type="compositionally biased region" description="Basic and acidic residues" evidence="2">
    <location>
        <begin position="277"/>
        <end position="291"/>
    </location>
</feature>